<dbReference type="InterPro" id="IPR045455">
    <property type="entry name" value="NrS-1_pol-like_helicase"/>
</dbReference>
<keyword evidence="3" id="KW-1185">Reference proteome</keyword>
<reference evidence="3" key="1">
    <citation type="journal article" date="2019" name="Int. J. Syst. Evol. Microbiol.">
        <title>The Global Catalogue of Microorganisms (GCM) 10K type strain sequencing project: providing services to taxonomists for standard genome sequencing and annotation.</title>
        <authorList>
            <consortium name="The Broad Institute Genomics Platform"/>
            <consortium name="The Broad Institute Genome Sequencing Center for Infectious Disease"/>
            <person name="Wu L."/>
            <person name="Ma J."/>
        </authorList>
    </citation>
    <scope>NUCLEOTIDE SEQUENCE [LARGE SCALE GENOMIC DNA]</scope>
    <source>
        <strain evidence="3">KCTC 23713</strain>
    </source>
</reference>
<proteinExistence type="predicted"/>
<sequence length="446" mass="51128">MTAPPSAPNLPYDRHRYVHVAQSDQVTDLSTGLTMTPAALARRLDGIQPEDWSIQAYLFASDHGIQKVDAYEFFPNQPQIVEWDGVRYLNRWTPRDFQPVEGDVTPFLEHLTYLYDGDEASLKFVLDWMACLVQKPEQKQSTALLLTSEAEGIGKGIKGQMLAQLVGVNNTRYLSPDALSSDFNDWLASASLVIVEEFEDNGRRSAMARIKNYITDEIVDINPKHAARYRARNQANFLFFANAAAPLKITEADRRFLVHRSQAQPKPESYYRELMVWFMGDGRCYVLHFLLTRDLSHYNPRGRAPRTRFHQELVVQARDPQIDYLHRAFEAQEPPFACDLVVVKHVVDHVNSVGRVRLTTRNVEDFLRDIGALHLQRQYRLIAGHDGRSHVWAIRQLERWQGEVPVEQVRDAYVHPDDQPALLLDLQEVPRAPLAVQPQRRTPTGS</sequence>
<protein>
    <recommendedName>
        <fullName evidence="1">NrS-1 polymerase-like helicase domain-containing protein</fullName>
    </recommendedName>
</protein>
<evidence type="ECO:0000313" key="3">
    <source>
        <dbReference type="Proteomes" id="UP000662678"/>
    </source>
</evidence>
<dbReference type="Proteomes" id="UP000662678">
    <property type="component" value="Unassembled WGS sequence"/>
</dbReference>
<dbReference type="EMBL" id="BMYP01000048">
    <property type="protein sequence ID" value="GHD81364.1"/>
    <property type="molecule type" value="Genomic_DNA"/>
</dbReference>
<evidence type="ECO:0000259" key="1">
    <source>
        <dbReference type="Pfam" id="PF19263"/>
    </source>
</evidence>
<gene>
    <name evidence="2" type="ORF">GCM10011419_27150</name>
</gene>
<name>A0ABQ3HF59_9NEIS</name>
<dbReference type="Pfam" id="PF19263">
    <property type="entry name" value="DUF5906"/>
    <property type="match status" value="1"/>
</dbReference>
<accession>A0ABQ3HF59</accession>
<comment type="caution">
    <text evidence="2">The sequence shown here is derived from an EMBL/GenBank/DDBJ whole genome shotgun (WGS) entry which is preliminary data.</text>
</comment>
<organism evidence="2 3">
    <name type="scientific">Vogesella fluminis</name>
    <dbReference type="NCBI Taxonomy" id="1069161"/>
    <lineage>
        <taxon>Bacteria</taxon>
        <taxon>Pseudomonadati</taxon>
        <taxon>Pseudomonadota</taxon>
        <taxon>Betaproteobacteria</taxon>
        <taxon>Neisseriales</taxon>
        <taxon>Chromobacteriaceae</taxon>
        <taxon>Vogesella</taxon>
    </lineage>
</organism>
<evidence type="ECO:0000313" key="2">
    <source>
        <dbReference type="EMBL" id="GHD81364.1"/>
    </source>
</evidence>
<dbReference type="RefSeq" id="WP_189354575.1">
    <property type="nucleotide sequence ID" value="NZ_BMYP01000048.1"/>
</dbReference>
<feature type="domain" description="NrS-1 polymerase-like helicase" evidence="1">
    <location>
        <begin position="146"/>
        <end position="255"/>
    </location>
</feature>